<dbReference type="Pfam" id="PF02298">
    <property type="entry name" value="Cu_bind_like"/>
    <property type="match status" value="1"/>
</dbReference>
<dbReference type="EMBL" id="OIVN01001324">
    <property type="protein sequence ID" value="SPC92621.1"/>
    <property type="molecule type" value="Genomic_DNA"/>
</dbReference>
<reference evidence="3" key="1">
    <citation type="submission" date="2018-02" db="EMBL/GenBank/DDBJ databases">
        <authorList>
            <person name="Cohen D.B."/>
            <person name="Kent A.D."/>
        </authorList>
    </citation>
    <scope>NUCLEOTIDE SEQUENCE</scope>
</reference>
<feature type="domain" description="Phytocyanin" evidence="2">
    <location>
        <begin position="1"/>
        <end position="97"/>
    </location>
</feature>
<dbReference type="SUPFAM" id="SSF49503">
    <property type="entry name" value="Cupredoxins"/>
    <property type="match status" value="1"/>
</dbReference>
<dbReference type="PANTHER" id="PTHR33021:SF44">
    <property type="entry name" value="EARLY NODULIN-LIKE PROTEIN 8"/>
    <property type="match status" value="1"/>
</dbReference>
<dbReference type="GO" id="GO:0009055">
    <property type="term" value="F:electron transfer activity"/>
    <property type="evidence" value="ECO:0007669"/>
    <property type="project" value="InterPro"/>
</dbReference>
<dbReference type="GO" id="GO:0005886">
    <property type="term" value="C:plasma membrane"/>
    <property type="evidence" value="ECO:0007669"/>
    <property type="project" value="TreeGrafter"/>
</dbReference>
<dbReference type="PANTHER" id="PTHR33021">
    <property type="entry name" value="BLUE COPPER PROTEIN"/>
    <property type="match status" value="1"/>
</dbReference>
<evidence type="ECO:0000256" key="1">
    <source>
        <dbReference type="SAM" id="Phobius"/>
    </source>
</evidence>
<organism evidence="3">
    <name type="scientific">Fagus sylvatica</name>
    <name type="common">Beechnut</name>
    <dbReference type="NCBI Taxonomy" id="28930"/>
    <lineage>
        <taxon>Eukaryota</taxon>
        <taxon>Viridiplantae</taxon>
        <taxon>Streptophyta</taxon>
        <taxon>Embryophyta</taxon>
        <taxon>Tracheophyta</taxon>
        <taxon>Spermatophyta</taxon>
        <taxon>Magnoliopsida</taxon>
        <taxon>eudicotyledons</taxon>
        <taxon>Gunneridae</taxon>
        <taxon>Pentapetalae</taxon>
        <taxon>rosids</taxon>
        <taxon>fabids</taxon>
        <taxon>Fagales</taxon>
        <taxon>Fagaceae</taxon>
        <taxon>Fagus</taxon>
    </lineage>
</organism>
<dbReference type="PROSITE" id="PS51485">
    <property type="entry name" value="PHYTOCYANIN"/>
    <property type="match status" value="1"/>
</dbReference>
<protein>
    <recommendedName>
        <fullName evidence="2">Phytocyanin domain-containing protein</fullName>
    </recommendedName>
</protein>
<keyword evidence="1" id="KW-0812">Transmembrane</keyword>
<sequence>MLGEHHLQQIHKSTPNGPTITLSSLGDSLLFLYPPSQDSVIQVTEQSYNSCNLTDPILYMNNGNSLFNITKSGEFYFTSGEKGHCENKQKLHISVFSGNGSAYSPSYGPSASEISPSYPTVFGTIPQPPSSSLSSSHSLSIPVFIAAITGLLVCALAGGIM</sequence>
<dbReference type="Gene3D" id="2.60.40.420">
    <property type="entry name" value="Cupredoxins - blue copper proteins"/>
    <property type="match status" value="1"/>
</dbReference>
<accession>A0A2N9G0E4</accession>
<dbReference type="AlphaFoldDB" id="A0A2N9G0E4"/>
<gene>
    <name evidence="3" type="ORF">FSB_LOCUS20503</name>
</gene>
<keyword evidence="1" id="KW-1133">Transmembrane helix</keyword>
<dbReference type="InterPro" id="IPR039391">
    <property type="entry name" value="Phytocyanin-like"/>
</dbReference>
<proteinExistence type="predicted"/>
<evidence type="ECO:0000259" key="2">
    <source>
        <dbReference type="PROSITE" id="PS51485"/>
    </source>
</evidence>
<evidence type="ECO:0000313" key="3">
    <source>
        <dbReference type="EMBL" id="SPC92621.1"/>
    </source>
</evidence>
<keyword evidence="1" id="KW-0472">Membrane</keyword>
<feature type="transmembrane region" description="Helical" evidence="1">
    <location>
        <begin position="139"/>
        <end position="160"/>
    </location>
</feature>
<dbReference type="InterPro" id="IPR008972">
    <property type="entry name" value="Cupredoxin"/>
</dbReference>
<dbReference type="InterPro" id="IPR003245">
    <property type="entry name" value="Phytocyanin_dom"/>
</dbReference>
<name>A0A2N9G0E4_FAGSY</name>